<dbReference type="EMBL" id="CP119083">
    <property type="protein sequence ID" value="WEF34531.1"/>
    <property type="molecule type" value="Genomic_DNA"/>
</dbReference>
<feature type="transmembrane region" description="Helical" evidence="1">
    <location>
        <begin position="96"/>
        <end position="119"/>
    </location>
</feature>
<feature type="transmembrane region" description="Helical" evidence="1">
    <location>
        <begin position="37"/>
        <end position="63"/>
    </location>
</feature>
<keyword evidence="1" id="KW-0472">Membrane</keyword>
<proteinExistence type="predicted"/>
<dbReference type="Proteomes" id="UP001216510">
    <property type="component" value="Chromosome"/>
</dbReference>
<keyword evidence="1" id="KW-1133">Transmembrane helix</keyword>
<keyword evidence="3" id="KW-1185">Reference proteome</keyword>
<keyword evidence="1" id="KW-0812">Transmembrane</keyword>
<organism evidence="2 3">
    <name type="scientific">Pseudoduganella chitinolytica</name>
    <dbReference type="NCBI Taxonomy" id="34070"/>
    <lineage>
        <taxon>Bacteria</taxon>
        <taxon>Pseudomonadati</taxon>
        <taxon>Pseudomonadota</taxon>
        <taxon>Betaproteobacteria</taxon>
        <taxon>Burkholderiales</taxon>
        <taxon>Oxalobacteraceae</taxon>
        <taxon>Telluria group</taxon>
        <taxon>Pseudoduganella</taxon>
    </lineage>
</organism>
<evidence type="ECO:0008006" key="4">
    <source>
        <dbReference type="Google" id="ProtNLM"/>
    </source>
</evidence>
<protein>
    <recommendedName>
        <fullName evidence="4">LysE family translocator</fullName>
    </recommendedName>
</protein>
<sequence length="179" mass="18660">MTPLGALALLAVLLGPGGVNGLLRRTAARHGLWRTLPLVGAAWLAYCLAIGTWCTALGVLLLAAPSARPLVQMVAAGYVLWHLLARHRAAPLPGAWSLFPVALVDPVPLWCAALVFPALGAPVPAVLHAYAGFTVIMVVAGIVWVAAGAGMRARHVALRRPVRRATAALLMATGVARLR</sequence>
<feature type="transmembrane region" description="Helical" evidence="1">
    <location>
        <begin position="125"/>
        <end position="150"/>
    </location>
</feature>
<evidence type="ECO:0000313" key="3">
    <source>
        <dbReference type="Proteomes" id="UP001216510"/>
    </source>
</evidence>
<gene>
    <name evidence="2" type="ORF">PX653_07135</name>
</gene>
<dbReference type="RefSeq" id="WP_277417207.1">
    <property type="nucleotide sequence ID" value="NZ_CP119083.1"/>
</dbReference>
<accession>A0ABY8BF36</accession>
<reference evidence="2 3" key="1">
    <citation type="submission" date="2023-02" db="EMBL/GenBank/DDBJ databases">
        <title>Gemone sequence of Telluria chitinolytica ACM 3522T.</title>
        <authorList>
            <person name="Frediansyah A."/>
            <person name="Miess H."/>
            <person name="Gross H."/>
        </authorList>
    </citation>
    <scope>NUCLEOTIDE SEQUENCE [LARGE SCALE GENOMIC DNA]</scope>
    <source>
        <strain evidence="2 3">ACM 3522</strain>
    </source>
</reference>
<evidence type="ECO:0000313" key="2">
    <source>
        <dbReference type="EMBL" id="WEF34531.1"/>
    </source>
</evidence>
<evidence type="ECO:0000256" key="1">
    <source>
        <dbReference type="SAM" id="Phobius"/>
    </source>
</evidence>
<name>A0ABY8BF36_9BURK</name>